<reference evidence="1 2" key="1">
    <citation type="submission" date="2015-11" db="EMBL/GenBank/DDBJ databases">
        <title>Complete genome sequencing of a biphenyl-degrading bacterium, Pseudomonas putida KF715 (=NBRC110667).</title>
        <authorList>
            <person name="Suenaga H."/>
            <person name="Fujihara N."/>
            <person name="Watanabe T."/>
            <person name="Hirose J."/>
            <person name="Kimura N."/>
            <person name="Yamazoe A."/>
            <person name="Hosoyama A."/>
            <person name="Shimodaira J."/>
            <person name="Furukawa K."/>
        </authorList>
    </citation>
    <scope>NUCLEOTIDE SEQUENCE [LARGE SCALE GENOMIC DNA]</scope>
    <source>
        <strain evidence="1 2">KF715</strain>
        <plasmid evidence="2">Plasmid pkf715a dna</plasmid>
    </source>
</reference>
<evidence type="ECO:0000313" key="1">
    <source>
        <dbReference type="EMBL" id="BAW26787.1"/>
    </source>
</evidence>
<protein>
    <submittedName>
        <fullName evidence="1">Uncharacterized protein</fullName>
    </submittedName>
</protein>
<evidence type="ECO:0000313" key="2">
    <source>
        <dbReference type="Proteomes" id="UP000218731"/>
    </source>
</evidence>
<dbReference type="EMBL" id="AP015030">
    <property type="protein sequence ID" value="BAW26787.1"/>
    <property type="molecule type" value="Genomic_DNA"/>
</dbReference>
<dbReference type="AlphaFoldDB" id="A0A1L7NMW7"/>
<keyword evidence="1" id="KW-0614">Plasmid</keyword>
<gene>
    <name evidence="1" type="ORF">KF715C_pA2820</name>
</gene>
<organism evidence="1 2">
    <name type="scientific">Pseudomonas putida</name>
    <name type="common">Arthrobacter siderocapsulatus</name>
    <dbReference type="NCBI Taxonomy" id="303"/>
    <lineage>
        <taxon>Bacteria</taxon>
        <taxon>Pseudomonadati</taxon>
        <taxon>Pseudomonadota</taxon>
        <taxon>Gammaproteobacteria</taxon>
        <taxon>Pseudomonadales</taxon>
        <taxon>Pseudomonadaceae</taxon>
        <taxon>Pseudomonas</taxon>
    </lineage>
</organism>
<dbReference type="Proteomes" id="UP000218731">
    <property type="component" value="Plasmid pKF715A"/>
</dbReference>
<accession>A0A1L7NMW7</accession>
<proteinExistence type="predicted"/>
<sequence length="57" mass="6199">MPGGVGGAELIGSPLSRFGAGELEGESLRYEIKAINNYIRWCFTLNIWTVRASLARG</sequence>
<name>A0A1L7NMW7_PSEPU</name>
<geneLocation type="plasmid" evidence="2">
    <name>pkf715a dna</name>
</geneLocation>